<dbReference type="Gene3D" id="3.30.342.10">
    <property type="entry name" value="DNA Polymerase, chain B, domain 1"/>
    <property type="match status" value="1"/>
</dbReference>
<evidence type="ECO:0000256" key="23">
    <source>
        <dbReference type="SAM" id="MobiDB-lite"/>
    </source>
</evidence>
<dbReference type="InterPro" id="IPR006133">
    <property type="entry name" value="DNA-dir_DNA_pol_B_exonuc"/>
</dbReference>
<keyword evidence="15 22" id="KW-0411">Iron-sulfur</keyword>
<dbReference type="PROSITE" id="PS00116">
    <property type="entry name" value="DNA_POLYMERASE_B"/>
    <property type="match status" value="1"/>
</dbReference>
<dbReference type="InterPro" id="IPR036397">
    <property type="entry name" value="RNaseH_sf"/>
</dbReference>
<dbReference type="OrthoDB" id="2414538at2759"/>
<evidence type="ECO:0000256" key="18">
    <source>
        <dbReference type="ARBA" id="ARBA00023204"/>
    </source>
</evidence>
<dbReference type="PANTHER" id="PTHR45812">
    <property type="entry name" value="DNA POLYMERASE ZETA CATALYTIC SUBUNIT"/>
    <property type="match status" value="1"/>
</dbReference>
<feature type="region of interest" description="Disordered" evidence="23">
    <location>
        <begin position="1030"/>
        <end position="1083"/>
    </location>
</feature>
<evidence type="ECO:0000259" key="27">
    <source>
        <dbReference type="Pfam" id="PF24055"/>
    </source>
</evidence>
<keyword evidence="9 22" id="KW-0479">Metal-binding</keyword>
<keyword evidence="5 22" id="KW-0004">4Fe-4S</keyword>
<feature type="compositionally biased region" description="Basic and acidic residues" evidence="23">
    <location>
        <begin position="492"/>
        <end position="506"/>
    </location>
</feature>
<evidence type="ECO:0000256" key="10">
    <source>
        <dbReference type="ARBA" id="ARBA00022763"/>
    </source>
</evidence>
<keyword evidence="13 22" id="KW-0239">DNA-directed DNA polymerase</keyword>
<dbReference type="Pfam" id="PF00136">
    <property type="entry name" value="DNA_pol_B"/>
    <property type="match status" value="2"/>
</dbReference>
<feature type="domain" description="DNA-directed DNA polymerase family B exonuclease" evidence="25">
    <location>
        <begin position="757"/>
        <end position="861"/>
    </location>
</feature>
<name>S3BYK4_OPHP1</name>
<evidence type="ECO:0000259" key="25">
    <source>
        <dbReference type="Pfam" id="PF03104"/>
    </source>
</evidence>
<dbReference type="GO" id="GO:0003887">
    <property type="term" value="F:DNA-directed DNA polymerase activity"/>
    <property type="evidence" value="ECO:0007669"/>
    <property type="project" value="UniProtKB-KW"/>
</dbReference>
<keyword evidence="17" id="KW-0496">Mitochondrion</keyword>
<evidence type="ECO:0000259" key="28">
    <source>
        <dbReference type="Pfam" id="PF24065"/>
    </source>
</evidence>
<feature type="region of interest" description="Disordered" evidence="23">
    <location>
        <begin position="588"/>
        <end position="611"/>
    </location>
</feature>
<comment type="catalytic activity">
    <reaction evidence="20 22">
        <text>DNA(n) + a 2'-deoxyribonucleoside 5'-triphosphate = DNA(n+1) + diphosphate</text>
        <dbReference type="Rhea" id="RHEA:22508"/>
        <dbReference type="Rhea" id="RHEA-COMP:17339"/>
        <dbReference type="Rhea" id="RHEA-COMP:17340"/>
        <dbReference type="ChEBI" id="CHEBI:33019"/>
        <dbReference type="ChEBI" id="CHEBI:61560"/>
        <dbReference type="ChEBI" id="CHEBI:173112"/>
        <dbReference type="EC" id="2.7.7.7"/>
    </reaction>
</comment>
<feature type="domain" description="C4-type zinc-finger of DNA polymerase delta" evidence="26">
    <location>
        <begin position="1606"/>
        <end position="1665"/>
    </location>
</feature>
<evidence type="ECO:0000256" key="19">
    <source>
        <dbReference type="ARBA" id="ARBA00023242"/>
    </source>
</evidence>
<evidence type="ECO:0000256" key="9">
    <source>
        <dbReference type="ARBA" id="ARBA00022723"/>
    </source>
</evidence>
<dbReference type="Pfam" id="PF24055">
    <property type="entry name" value="POL3_N"/>
    <property type="match status" value="1"/>
</dbReference>
<dbReference type="Pfam" id="PF14260">
    <property type="entry name" value="zf-C4pol"/>
    <property type="match status" value="1"/>
</dbReference>
<evidence type="ECO:0000256" key="6">
    <source>
        <dbReference type="ARBA" id="ARBA00022679"/>
    </source>
</evidence>
<keyword evidence="16 22" id="KW-0238">DNA-binding</keyword>
<feature type="region of interest" description="Disordered" evidence="23">
    <location>
        <begin position="308"/>
        <end position="327"/>
    </location>
</feature>
<dbReference type="FunFam" id="1.10.132.60:FF:000007">
    <property type="entry name" value="DNA polymerase"/>
    <property type="match status" value="1"/>
</dbReference>
<dbReference type="InterPro" id="IPR017964">
    <property type="entry name" value="DNA-dir_DNA_pol_B_CS"/>
</dbReference>
<dbReference type="GO" id="GO:0042276">
    <property type="term" value="P:error-prone translesion synthesis"/>
    <property type="evidence" value="ECO:0007669"/>
    <property type="project" value="TreeGrafter"/>
</dbReference>
<dbReference type="Gene3D" id="1.10.287.690">
    <property type="entry name" value="Helix hairpin bin"/>
    <property type="match status" value="1"/>
</dbReference>
<dbReference type="InterPro" id="IPR030559">
    <property type="entry name" value="PolZ_Rev3"/>
</dbReference>
<dbReference type="SUPFAM" id="SSF53098">
    <property type="entry name" value="Ribonuclease H-like"/>
    <property type="match status" value="1"/>
</dbReference>
<dbReference type="GO" id="GO:0005634">
    <property type="term" value="C:nucleus"/>
    <property type="evidence" value="ECO:0007669"/>
    <property type="project" value="UniProtKB-SubCell"/>
</dbReference>
<dbReference type="Gene3D" id="1.10.132.60">
    <property type="entry name" value="DNA polymerase family B, C-terminal domain"/>
    <property type="match status" value="1"/>
</dbReference>
<dbReference type="CDD" id="cd05534">
    <property type="entry name" value="POLBc_zeta"/>
    <property type="match status" value="1"/>
</dbReference>
<feature type="region of interest" description="Disordered" evidence="23">
    <location>
        <begin position="413"/>
        <end position="534"/>
    </location>
</feature>
<dbReference type="GO" id="GO:0000166">
    <property type="term" value="F:nucleotide binding"/>
    <property type="evidence" value="ECO:0007669"/>
    <property type="project" value="InterPro"/>
</dbReference>
<keyword evidence="11 22" id="KW-0863">Zinc-finger</keyword>
<dbReference type="STRING" id="1262450.S3BYK4"/>
<evidence type="ECO:0000259" key="24">
    <source>
        <dbReference type="Pfam" id="PF00136"/>
    </source>
</evidence>
<organism evidence="29 30">
    <name type="scientific">Ophiostoma piceae (strain UAMH 11346)</name>
    <name type="common">Sap stain fungus</name>
    <dbReference type="NCBI Taxonomy" id="1262450"/>
    <lineage>
        <taxon>Eukaryota</taxon>
        <taxon>Fungi</taxon>
        <taxon>Dikarya</taxon>
        <taxon>Ascomycota</taxon>
        <taxon>Pezizomycotina</taxon>
        <taxon>Sordariomycetes</taxon>
        <taxon>Sordariomycetidae</taxon>
        <taxon>Ophiostomatales</taxon>
        <taxon>Ophiostomataceae</taxon>
        <taxon>Ophiostoma</taxon>
    </lineage>
</organism>
<evidence type="ECO:0000256" key="20">
    <source>
        <dbReference type="ARBA" id="ARBA00049244"/>
    </source>
</evidence>
<feature type="domain" description="DNA-directed DNA polymerase family B multifunctional" evidence="24">
    <location>
        <begin position="1123"/>
        <end position="1457"/>
    </location>
</feature>
<dbReference type="Proteomes" id="UP000016923">
    <property type="component" value="Unassembled WGS sequence"/>
</dbReference>
<dbReference type="GO" id="GO:0051539">
    <property type="term" value="F:4 iron, 4 sulfur cluster binding"/>
    <property type="evidence" value="ECO:0007669"/>
    <property type="project" value="UniProtKB-KW"/>
</dbReference>
<evidence type="ECO:0000256" key="13">
    <source>
        <dbReference type="ARBA" id="ARBA00022932"/>
    </source>
</evidence>
<dbReference type="GO" id="GO:0006260">
    <property type="term" value="P:DNA replication"/>
    <property type="evidence" value="ECO:0007669"/>
    <property type="project" value="UniProtKB-KW"/>
</dbReference>
<dbReference type="GO" id="GO:0005739">
    <property type="term" value="C:mitochondrion"/>
    <property type="evidence" value="ECO:0007669"/>
    <property type="project" value="UniProtKB-SubCell"/>
</dbReference>
<dbReference type="HOGENOM" id="CLU_000203_3_1_1"/>
<keyword evidence="19 22" id="KW-0539">Nucleus</keyword>
<feature type="compositionally biased region" description="Polar residues" evidence="23">
    <location>
        <begin position="464"/>
        <end position="478"/>
    </location>
</feature>
<feature type="region of interest" description="Disordered" evidence="23">
    <location>
        <begin position="334"/>
        <end position="392"/>
    </location>
</feature>
<evidence type="ECO:0000256" key="15">
    <source>
        <dbReference type="ARBA" id="ARBA00023014"/>
    </source>
</evidence>
<dbReference type="Gene3D" id="3.90.1600.10">
    <property type="entry name" value="Palm domain of DNA polymerase"/>
    <property type="match status" value="2"/>
</dbReference>
<evidence type="ECO:0000256" key="22">
    <source>
        <dbReference type="RuleBase" id="RU000442"/>
    </source>
</evidence>
<dbReference type="InterPro" id="IPR042087">
    <property type="entry name" value="DNA_pol_B_thumb"/>
</dbReference>
<evidence type="ECO:0000256" key="5">
    <source>
        <dbReference type="ARBA" id="ARBA00022485"/>
    </source>
</evidence>
<evidence type="ECO:0000256" key="11">
    <source>
        <dbReference type="ARBA" id="ARBA00022771"/>
    </source>
</evidence>
<evidence type="ECO:0000313" key="29">
    <source>
        <dbReference type="EMBL" id="EPE04566.1"/>
    </source>
</evidence>
<dbReference type="EMBL" id="KE148160">
    <property type="protein sequence ID" value="EPE04566.1"/>
    <property type="molecule type" value="Genomic_DNA"/>
</dbReference>
<dbReference type="InterPro" id="IPR056435">
    <property type="entry name" value="DPOD/Z_N"/>
</dbReference>
<evidence type="ECO:0000256" key="16">
    <source>
        <dbReference type="ARBA" id="ARBA00023125"/>
    </source>
</evidence>
<keyword evidence="6 22" id="KW-0808">Transferase</keyword>
<dbReference type="InterPro" id="IPR023211">
    <property type="entry name" value="DNA_pol_palm_dom_sf"/>
</dbReference>
<dbReference type="InterPro" id="IPR056447">
    <property type="entry name" value="REV3_N"/>
</dbReference>
<evidence type="ECO:0000256" key="1">
    <source>
        <dbReference type="ARBA" id="ARBA00001966"/>
    </source>
</evidence>
<sequence length="1695" mass="189175">MFRVRIHCIDYCLALPTEADFKASRAPIAKGPKTTSDGGDAGKAVLVPIIRIFGAAADGQIVCAHVRGIFPYLYVPFDGFSLGDIDDITKNLRNGIDQAVGKKTVLAIILVRGVPFYGFHVGFRPYLKIYLYDPGSMTRVAELFRKGRLAGLPTLMPHESHIPFLLQFMTDYNLYGCDIVESTTATPRPSGSPDRASCPLEVDIFAHHIQNRHAVPERRQHEAIPEIPIEKNERLVYSLAALWREMAAKYDKKGKKNAESRKIWDIISTQEAFAQLGATSSDPRRTPAPWIHEDEYKKQVADIIEAERADTPRPPAPRPSFEEHLPTLREAVETFYPKAERSENKKRKRELSLSQPDAIGRASSSSLTPTETHMKKKTLVRQPLGNQTSSLPDFNTNLEIVLVDHGAGSRAPTLSNEWLQSQPSSPRTRSQDLPTRKKHIDHKEGNRPLSQVFPVVKSAFPRAQMSQPETKSDSTLSGQLKIPSASRSGKRVRMDTKASTIHEVEKTSMTTPSEENNTTPSHKKKRTKTARLKKHGRSPFRHLYDQVYAISKPPPTVQKIMSSLRKFGPDQIHQDAYFSNEADLPMQPEDELGVGGVDIAPPEDTSRSNPDAEVELDELADAGEPQITTRSWEYAMAPPTRNCVEAWLRTEIQDHKALKKSQRWDASATQKKAQKSHLTQVERVALQKPLETLKLDMRVLCLEVHARSRGTFLPNPERDSVEYVFWRTSGGGDLPIDGAGSGLHFSDRNGGILSAGRSLRDNYTVDVMSDERELIQSVIRLVHALDPDILAGYEVLSSSWGFLNERAVHYGIDLWQELSRVSQPRVVPFHEHNQGVTGRYMLSINQAIRADVNLRQYTLESAAWHVLGRKIPFYRAHVLTAWSASDHLRDLSRLVHHYRRRTAVSLALIEATELVSRTSEQARILGTDFASVLERGSQFKVESVMLRVAKPENFIMPSPNHEQVGQQNAAECQPLVLEPRSAFYSSPVVVLDFTSLYPSLMIAYNLCYSTYAGRLDPLYHDKKLAEAEAEAEKRASETAKKSETKASTIAPDKSSATMASSHEETTTNIKGDTDGEHPGVPEAQVDDFTNLAEEISKHQEQNSKRMGFMNYERPPGLLEELRKLGLVISPTGTIYVGTKTRQSLLAKMLGELLDTRAMVKAAMKKTAGKKLAERQRLHNRQLALKLLANVTYGYTSASFSGRMPCVEVADSIVQTGRQTLDKAIALIHSVRRWNAEVVYGDTDSLFVHLPGRTKHQAFKIGAEMAKAVTAINPHPVRLKFEKVYHPCVLLAKKRYVGYKYESPQQKEPVFDAKGIETVRRDGSPVASKILEKCLRLLFETADLSCIKAYLQTQFDDVMNDRLSIADLCFSKEVRAPGSYRAPPPGAVVASRRMAQDPRATLVNGERVPYVVVSGPPGMPLRDRCVAPEEVVKNRKLRLDSDYYILNSIIPPLDRILRLVDVDVLQWYLEMPKGNVQLRTVDPAPTQQNEIPGAAFASHHTLDIWLKGSHCALCDQPVRQRRRRRHGLEPAPGGAAKGVGSLDSDAGLDVGLYSDSDEFEDDEDEVVTVPIVGYDTANDQGAIGGGSEEAVVLQDTTTPASHRKRPVLCKPCGEDNMGTMVRLQNRMRDAELAYQEIMTGCRSCAGLGPTDEVRCENMTCPVYFVRTERSVQVKIERAKAPLIAALGRRGMRDLEW</sequence>
<feature type="compositionally biased region" description="Basic and acidic residues" evidence="23">
    <location>
        <begin position="1030"/>
        <end position="1044"/>
    </location>
</feature>
<feature type="domain" description="DNA polymerase delta/zeta catalytic subunit N-terminal" evidence="27">
    <location>
        <begin position="68"/>
        <end position="137"/>
    </location>
</feature>
<feature type="compositionally biased region" description="Basic and acidic residues" evidence="23">
    <location>
        <begin position="1061"/>
        <end position="1079"/>
    </location>
</feature>
<evidence type="ECO:0000256" key="14">
    <source>
        <dbReference type="ARBA" id="ARBA00023004"/>
    </source>
</evidence>
<dbReference type="InterPro" id="IPR012337">
    <property type="entry name" value="RNaseH-like_sf"/>
</dbReference>
<comment type="subunit">
    <text evidence="21">Forms DNA polymerase zeta with REV7.</text>
</comment>
<dbReference type="GO" id="GO:0003677">
    <property type="term" value="F:DNA binding"/>
    <property type="evidence" value="ECO:0007669"/>
    <property type="project" value="UniProtKB-KW"/>
</dbReference>
<evidence type="ECO:0000256" key="21">
    <source>
        <dbReference type="ARBA" id="ARBA00066055"/>
    </source>
</evidence>
<protein>
    <recommendedName>
        <fullName evidence="22">DNA polymerase</fullName>
        <ecNumber evidence="22">2.7.7.7</ecNumber>
    </recommendedName>
</protein>
<feature type="domain" description="DNA-directed DNA polymerase family B multifunctional" evidence="24">
    <location>
        <begin position="929"/>
        <end position="1043"/>
    </location>
</feature>
<feature type="compositionally biased region" description="Polar residues" evidence="23">
    <location>
        <begin position="507"/>
        <end position="520"/>
    </location>
</feature>
<dbReference type="eggNOG" id="KOG0968">
    <property type="taxonomic scope" value="Eukaryota"/>
</dbReference>
<dbReference type="InterPro" id="IPR006134">
    <property type="entry name" value="DNA-dir_DNA_pol_B_multi_dom"/>
</dbReference>
<dbReference type="OMA" id="GRNKMGF"/>
<keyword evidence="14 22" id="KW-0408">Iron</keyword>
<feature type="compositionally biased region" description="Polar residues" evidence="23">
    <location>
        <begin position="362"/>
        <end position="371"/>
    </location>
</feature>
<gene>
    <name evidence="29" type="ORF">F503_03628</name>
</gene>
<dbReference type="Gene3D" id="3.30.420.10">
    <property type="entry name" value="Ribonuclease H-like superfamily/Ribonuclease H"/>
    <property type="match status" value="1"/>
</dbReference>
<keyword evidence="10" id="KW-0227">DNA damage</keyword>
<evidence type="ECO:0000313" key="30">
    <source>
        <dbReference type="Proteomes" id="UP000016923"/>
    </source>
</evidence>
<feature type="compositionally biased region" description="Basic and acidic residues" evidence="23">
    <location>
        <begin position="334"/>
        <end position="343"/>
    </location>
</feature>
<dbReference type="GO" id="GO:0000724">
    <property type="term" value="P:double-strand break repair via homologous recombination"/>
    <property type="evidence" value="ECO:0007669"/>
    <property type="project" value="TreeGrafter"/>
</dbReference>
<dbReference type="GO" id="GO:0008270">
    <property type="term" value="F:zinc ion binding"/>
    <property type="evidence" value="ECO:0007669"/>
    <property type="project" value="UniProtKB-KW"/>
</dbReference>
<dbReference type="PRINTS" id="PR00106">
    <property type="entry name" value="DNAPOLB"/>
</dbReference>
<evidence type="ECO:0000256" key="2">
    <source>
        <dbReference type="ARBA" id="ARBA00004123"/>
    </source>
</evidence>
<dbReference type="InterPro" id="IPR025687">
    <property type="entry name" value="Znf-C4pol"/>
</dbReference>
<dbReference type="CDD" id="cd05778">
    <property type="entry name" value="DNA_polB_zeta_exo"/>
    <property type="match status" value="1"/>
</dbReference>
<comment type="cofactor">
    <cofactor evidence="1 22">
        <name>[4Fe-4S] cluster</name>
        <dbReference type="ChEBI" id="CHEBI:49883"/>
    </cofactor>
</comment>
<dbReference type="VEuPathDB" id="FungiDB:F503_03628"/>
<reference evidence="29 30" key="1">
    <citation type="journal article" date="2013" name="BMC Genomics">
        <title>The genome and transcriptome of the pine saprophyte Ophiostoma piceae, and a comparison with the bark beetle-associated pine pathogen Grosmannia clavigera.</title>
        <authorList>
            <person name="Haridas S."/>
            <person name="Wang Y."/>
            <person name="Lim L."/>
            <person name="Massoumi Alamouti S."/>
            <person name="Jackman S."/>
            <person name="Docking R."/>
            <person name="Robertson G."/>
            <person name="Birol I."/>
            <person name="Bohlmann J."/>
            <person name="Breuil C."/>
        </authorList>
    </citation>
    <scope>NUCLEOTIDE SEQUENCE [LARGE SCALE GENOMIC DNA]</scope>
    <source>
        <strain evidence="29 30">UAMH 11346</strain>
    </source>
</reference>
<accession>S3BYK4</accession>
<dbReference type="InterPro" id="IPR043502">
    <property type="entry name" value="DNA/RNA_pol_sf"/>
</dbReference>
<dbReference type="PANTHER" id="PTHR45812:SF1">
    <property type="entry name" value="DNA POLYMERASE ZETA CATALYTIC SUBUNIT"/>
    <property type="match status" value="1"/>
</dbReference>
<dbReference type="GO" id="GO:0016035">
    <property type="term" value="C:zeta DNA polymerase complex"/>
    <property type="evidence" value="ECO:0007669"/>
    <property type="project" value="InterPro"/>
</dbReference>
<dbReference type="SUPFAM" id="SSF56672">
    <property type="entry name" value="DNA/RNA polymerases"/>
    <property type="match status" value="1"/>
</dbReference>
<comment type="subcellular location">
    <subcellularLocation>
        <location evidence="3">Mitochondrion</location>
    </subcellularLocation>
    <subcellularLocation>
        <location evidence="2 22">Nucleus</location>
    </subcellularLocation>
</comment>
<dbReference type="InterPro" id="IPR006172">
    <property type="entry name" value="DNA-dir_DNA_pol_B"/>
</dbReference>
<evidence type="ECO:0000256" key="4">
    <source>
        <dbReference type="ARBA" id="ARBA00005755"/>
    </source>
</evidence>
<keyword evidence="30" id="KW-1185">Reference proteome</keyword>
<dbReference type="Pfam" id="PF24065">
    <property type="entry name" value="REV3_N"/>
    <property type="match status" value="1"/>
</dbReference>
<evidence type="ECO:0000256" key="7">
    <source>
        <dbReference type="ARBA" id="ARBA00022695"/>
    </source>
</evidence>
<evidence type="ECO:0000256" key="17">
    <source>
        <dbReference type="ARBA" id="ARBA00023128"/>
    </source>
</evidence>
<evidence type="ECO:0000259" key="26">
    <source>
        <dbReference type="Pfam" id="PF14260"/>
    </source>
</evidence>
<evidence type="ECO:0000256" key="8">
    <source>
        <dbReference type="ARBA" id="ARBA00022705"/>
    </source>
</evidence>
<dbReference type="Pfam" id="PF03104">
    <property type="entry name" value="DNA_pol_B_exo1"/>
    <property type="match status" value="1"/>
</dbReference>
<keyword evidence="18" id="KW-0234">DNA repair</keyword>
<feature type="domain" description="DNA polymerase zeta catalytic subunit N-terminal" evidence="28">
    <location>
        <begin position="1"/>
        <end position="66"/>
    </location>
</feature>
<keyword evidence="7 22" id="KW-0548">Nucleotidyltransferase</keyword>
<dbReference type="FunFam" id="1.10.287.690:FF:000002">
    <property type="entry name" value="DNA polymerase zeta"/>
    <property type="match status" value="1"/>
</dbReference>
<keyword evidence="12 22" id="KW-0862">Zinc</keyword>
<dbReference type="EC" id="2.7.7.7" evidence="22"/>
<evidence type="ECO:0000256" key="12">
    <source>
        <dbReference type="ARBA" id="ARBA00022833"/>
    </source>
</evidence>
<proteinExistence type="inferred from homology"/>
<evidence type="ECO:0000256" key="3">
    <source>
        <dbReference type="ARBA" id="ARBA00004173"/>
    </source>
</evidence>
<feature type="compositionally biased region" description="Basic residues" evidence="23">
    <location>
        <begin position="521"/>
        <end position="534"/>
    </location>
</feature>
<keyword evidence="8 22" id="KW-0235">DNA replication</keyword>
<comment type="similarity">
    <text evidence="4 22">Belongs to the DNA polymerase type-B family.</text>
</comment>
<dbReference type="SMART" id="SM00486">
    <property type="entry name" value="POLBc"/>
    <property type="match status" value="1"/>
</dbReference>